<organism evidence="3 4">
    <name type="scientific">Colletotrichum noveboracense</name>
    <dbReference type="NCBI Taxonomy" id="2664923"/>
    <lineage>
        <taxon>Eukaryota</taxon>
        <taxon>Fungi</taxon>
        <taxon>Dikarya</taxon>
        <taxon>Ascomycota</taxon>
        <taxon>Pezizomycotina</taxon>
        <taxon>Sordariomycetes</taxon>
        <taxon>Hypocreomycetidae</taxon>
        <taxon>Glomerellales</taxon>
        <taxon>Glomerellaceae</taxon>
        <taxon>Colletotrichum</taxon>
        <taxon>Colletotrichum gloeosporioides species complex</taxon>
    </lineage>
</organism>
<proteinExistence type="inferred from homology"/>
<evidence type="ECO:0000256" key="1">
    <source>
        <dbReference type="ARBA" id="ARBA00038158"/>
    </source>
</evidence>
<protein>
    <recommendedName>
        <fullName evidence="5">Methyltransferase domain-containing protein</fullName>
    </recommendedName>
</protein>
<feature type="compositionally biased region" description="Low complexity" evidence="2">
    <location>
        <begin position="1"/>
        <end position="14"/>
    </location>
</feature>
<dbReference type="GO" id="GO:0008168">
    <property type="term" value="F:methyltransferase activity"/>
    <property type="evidence" value="ECO:0007669"/>
    <property type="project" value="TreeGrafter"/>
</dbReference>
<dbReference type="InterPro" id="IPR029063">
    <property type="entry name" value="SAM-dependent_MTases_sf"/>
</dbReference>
<evidence type="ECO:0000313" key="3">
    <source>
        <dbReference type="EMBL" id="CAI0643649.1"/>
    </source>
</evidence>
<reference evidence="3" key="1">
    <citation type="submission" date="2022-08" db="EMBL/GenBank/DDBJ databases">
        <authorList>
            <person name="Giroux E."/>
            <person name="Giroux E."/>
        </authorList>
    </citation>
    <scope>NUCLEOTIDE SEQUENCE</scope>
    <source>
        <strain evidence="3">H1091258</strain>
    </source>
</reference>
<comment type="similarity">
    <text evidence="1">Belongs to the methyltransferase superfamily. LaeA methyltransferase family.</text>
</comment>
<dbReference type="Gene3D" id="3.40.50.150">
    <property type="entry name" value="Vaccinia Virus protein VP39"/>
    <property type="match status" value="1"/>
</dbReference>
<dbReference type="EMBL" id="CAMGZC010000117">
    <property type="protein sequence ID" value="CAI0643649.1"/>
    <property type="molecule type" value="Genomic_DNA"/>
</dbReference>
<evidence type="ECO:0008006" key="5">
    <source>
        <dbReference type="Google" id="ProtNLM"/>
    </source>
</evidence>
<sequence>MSANNATSGATGTAEVPVQANNPINLAADEATNDTSSEIGGSVASSTASLSDSIRDFRVENGRTYHKYKDGRYHAPNDERENERLDLQHHLCLLTLDNRLGLAPANDPNSKVTRVLDVGTGTGIWAEDFGEEHPDAEVIGFDLSPTMSDLLIRGSVPPNVKFEVDDLDEEWNWSQPFDYIHSRFMNASIGNWKTFATKVFNHLTPGGYVELVELDLHARSDDGTLKSDSAISRCTELLGEAAGIFGRPYQEIPPLVKVLEDAGFVDVKMEVHKWPTNDWPKYPEYKELGIWANENFIAGFESFTMAPLTRAHGWTKEEVQVFLVEVRKDLGNRSIHAYWPMYNIYGRKPSEKKSVLAH</sequence>
<dbReference type="AlphaFoldDB" id="A0A9W4W925"/>
<comment type="caution">
    <text evidence="3">The sequence shown here is derived from an EMBL/GenBank/DDBJ whole genome shotgun (WGS) entry which is preliminary data.</text>
</comment>
<keyword evidence="4" id="KW-1185">Reference proteome</keyword>
<dbReference type="Pfam" id="PF13489">
    <property type="entry name" value="Methyltransf_23"/>
    <property type="match status" value="1"/>
</dbReference>
<feature type="region of interest" description="Disordered" evidence="2">
    <location>
        <begin position="1"/>
        <end position="45"/>
    </location>
</feature>
<dbReference type="PANTHER" id="PTHR43591">
    <property type="entry name" value="METHYLTRANSFERASE"/>
    <property type="match status" value="1"/>
</dbReference>
<dbReference type="Proteomes" id="UP001152533">
    <property type="component" value="Unassembled WGS sequence"/>
</dbReference>
<dbReference type="SUPFAM" id="SSF53335">
    <property type="entry name" value="S-adenosyl-L-methionine-dependent methyltransferases"/>
    <property type="match status" value="1"/>
</dbReference>
<dbReference type="PANTHER" id="PTHR43591:SF24">
    <property type="entry name" value="2-METHOXY-6-POLYPRENYL-1,4-BENZOQUINOL METHYLASE, MITOCHONDRIAL"/>
    <property type="match status" value="1"/>
</dbReference>
<evidence type="ECO:0000313" key="4">
    <source>
        <dbReference type="Proteomes" id="UP001152533"/>
    </source>
</evidence>
<dbReference type="CDD" id="cd02440">
    <property type="entry name" value="AdoMet_MTases"/>
    <property type="match status" value="1"/>
</dbReference>
<gene>
    <name evidence="3" type="ORF">CGXH109_LOCUS27452</name>
</gene>
<accession>A0A9W4W925</accession>
<name>A0A9W4W925_9PEZI</name>
<evidence type="ECO:0000256" key="2">
    <source>
        <dbReference type="SAM" id="MobiDB-lite"/>
    </source>
</evidence>